<evidence type="ECO:0000313" key="2">
    <source>
        <dbReference type="Proteomes" id="UP000831327"/>
    </source>
</evidence>
<dbReference type="Proteomes" id="UP000831327">
    <property type="component" value="Chromosome"/>
</dbReference>
<sequence>MDHGPPPTRLDRRGGDDRAISVTIGFAGWPERASAWQRTQHAVAQANAGGRPLPRAALVFVWGGTGQEPRGFESPYMAGLGRVFVLRTAQAAQGVWKEERVNLPALWRETFGGQVPPVEKIAIAVDSDDTGTRVEARIDAIRFVPCPRPS</sequence>
<dbReference type="EMBL" id="AP025637">
    <property type="protein sequence ID" value="BDG73543.1"/>
    <property type="molecule type" value="Genomic_DNA"/>
</dbReference>
<evidence type="ECO:0008006" key="3">
    <source>
        <dbReference type="Google" id="ProtNLM"/>
    </source>
</evidence>
<keyword evidence="2" id="KW-1185">Reference proteome</keyword>
<dbReference type="Pfam" id="PF11249">
    <property type="entry name" value="DUF3047"/>
    <property type="match status" value="1"/>
</dbReference>
<organism evidence="1 2">
    <name type="scientific">Roseomonas fluvialis</name>
    <dbReference type="NCBI Taxonomy" id="1750527"/>
    <lineage>
        <taxon>Bacteria</taxon>
        <taxon>Pseudomonadati</taxon>
        <taxon>Pseudomonadota</taxon>
        <taxon>Alphaproteobacteria</taxon>
        <taxon>Acetobacterales</taxon>
        <taxon>Roseomonadaceae</taxon>
        <taxon>Roseomonas</taxon>
    </lineage>
</organism>
<reference evidence="1 2" key="1">
    <citation type="journal article" date="2016" name="Microbes Environ.">
        <title>Phylogenetically diverse aerobic anoxygenic phototrophic bacteria isolated from epilithic biofilms in Tama river, Japan.</title>
        <authorList>
            <person name="Hirose S."/>
            <person name="Matsuura K."/>
            <person name="Haruta S."/>
        </authorList>
    </citation>
    <scope>NUCLEOTIDE SEQUENCE [LARGE SCALE GENOMIC DNA]</scope>
    <source>
        <strain evidence="1 2">S08</strain>
    </source>
</reference>
<protein>
    <recommendedName>
        <fullName evidence="3">DUF3047 domain-containing protein</fullName>
    </recommendedName>
</protein>
<dbReference type="InterPro" id="IPR021409">
    <property type="entry name" value="DUF3047"/>
</dbReference>
<evidence type="ECO:0000313" key="1">
    <source>
        <dbReference type="EMBL" id="BDG73543.1"/>
    </source>
</evidence>
<proteinExistence type="predicted"/>
<accession>A0ABN6P4G9</accession>
<gene>
    <name evidence="1" type="ORF">Rmf_34720</name>
</gene>
<name>A0ABN6P4G9_9PROT</name>